<evidence type="ECO:0000313" key="6">
    <source>
        <dbReference type="Proteomes" id="UP000264056"/>
    </source>
</evidence>
<evidence type="ECO:0000313" key="1">
    <source>
        <dbReference type="EMBL" id="AXQ78499.1"/>
    </source>
</evidence>
<dbReference type="PANTHER" id="PTHR35332:SF2">
    <property type="entry name" value="REGULATION OF ENOLASE PROTEIN 1"/>
    <property type="match status" value="1"/>
</dbReference>
<dbReference type="EMBL" id="CP031733">
    <property type="protein sequence ID" value="AXQ78499.1"/>
    <property type="molecule type" value="Genomic_DNA"/>
</dbReference>
<gene>
    <name evidence="1" type="ORF">DDV21_005095</name>
    <name evidence="2" type="ORF">DDV22_00950</name>
    <name evidence="3" type="ORF">DDV23_01505</name>
</gene>
<dbReference type="RefSeq" id="WP_116877329.1">
    <property type="nucleotide sequence ID" value="NZ_CP031733.1"/>
</dbReference>
<reference evidence="4" key="3">
    <citation type="submission" date="2018-08" db="EMBL/GenBank/DDBJ databases">
        <title>Streptococcus chenjunshii sp. nov., isolated from stools sample of the Tibetan antelope in the Qinghai-Tibet plateau, China.</title>
        <authorList>
            <person name="Tian Z."/>
        </authorList>
    </citation>
    <scope>NUCLEOTIDE SEQUENCE [LARGE SCALE GENOMIC DNA]</scope>
    <source>
        <strain evidence="4">Z15</strain>
    </source>
</reference>
<reference evidence="3 5" key="2">
    <citation type="submission" date="2018-08" db="EMBL/GenBank/DDBJ databases">
        <title>Draft genome of Streptococcus sp. nov. Z1.</title>
        <authorList>
            <person name="Tian Z."/>
        </authorList>
    </citation>
    <scope>NUCLEOTIDE SEQUENCE [LARGE SCALE GENOMIC DNA]</scope>
    <source>
        <strain evidence="3">Z1</strain>
        <strain evidence="5">Z1(2018)</strain>
    </source>
</reference>
<reference evidence="2 6" key="1">
    <citation type="submission" date="2018-08" db="EMBL/GenBank/DDBJ databases">
        <title>Draft genome of Streptococcus sp .nov. Z2.</title>
        <authorList>
            <person name="Tian Z."/>
        </authorList>
    </citation>
    <scope>NUCLEOTIDE SEQUENCE [LARGE SCALE GENOMIC DNA]</scope>
    <source>
        <strain evidence="2 6">Z2</strain>
    </source>
</reference>
<protein>
    <submittedName>
        <fullName evidence="3">DUF1349 domain-containing protein</fullName>
    </submittedName>
</protein>
<sequence>MKPFDSSNLIWTRQPEAFSVSDDRISITTMPYTDLWQKTYYHFVNDNAPVLQMEISEPFFSFTVKTDFSGSHTRFDQCGIVLYLDAENWLKGSVEYENADFQHLGSVVTNLGYSDWASTEIDSSVKSMWYRLSRRESDYCIECSDDSRVFRQMRICHLHKGEGTIRFGLYACSPENSSFTAHFTNMELTDCKWQAHDGQQPD</sequence>
<dbReference type="Proteomes" id="UP000246115">
    <property type="component" value="Chromosome"/>
</dbReference>
<dbReference type="KEGG" id="schj:DDV21_005095"/>
<dbReference type="AlphaFoldDB" id="A0A372KPP1"/>
<evidence type="ECO:0000313" key="4">
    <source>
        <dbReference type="Proteomes" id="UP000246115"/>
    </source>
</evidence>
<dbReference type="InterPro" id="IPR009784">
    <property type="entry name" value="DUF1349"/>
</dbReference>
<proteinExistence type="predicted"/>
<dbReference type="Gene3D" id="2.60.120.200">
    <property type="match status" value="1"/>
</dbReference>
<dbReference type="OrthoDB" id="9814707at2"/>
<accession>A0A346NBV4</accession>
<name>A0A372KPP1_9STRE</name>
<evidence type="ECO:0000313" key="2">
    <source>
        <dbReference type="EMBL" id="RFU52040.1"/>
    </source>
</evidence>
<dbReference type="InterPro" id="IPR013320">
    <property type="entry name" value="ConA-like_dom_sf"/>
</dbReference>
<dbReference type="SUPFAM" id="SSF49899">
    <property type="entry name" value="Concanavalin A-like lectins/glucanases"/>
    <property type="match status" value="1"/>
</dbReference>
<evidence type="ECO:0000313" key="5">
    <source>
        <dbReference type="Proteomes" id="UP000262901"/>
    </source>
</evidence>
<keyword evidence="6" id="KW-1185">Reference proteome</keyword>
<dbReference type="EMBL" id="QVQZ01000001">
    <property type="protein sequence ID" value="RFU54232.1"/>
    <property type="molecule type" value="Genomic_DNA"/>
</dbReference>
<dbReference type="InterPro" id="IPR015987">
    <property type="entry name" value="UCP022704"/>
</dbReference>
<dbReference type="PIRSF" id="PIRSF022704">
    <property type="entry name" value="UCP022704"/>
    <property type="match status" value="1"/>
</dbReference>
<dbReference type="Proteomes" id="UP000262901">
    <property type="component" value="Unassembled WGS sequence"/>
</dbReference>
<dbReference type="EMBL" id="QVQY01000001">
    <property type="protein sequence ID" value="RFU52040.1"/>
    <property type="molecule type" value="Genomic_DNA"/>
</dbReference>
<dbReference type="Proteomes" id="UP000264056">
    <property type="component" value="Unassembled WGS sequence"/>
</dbReference>
<dbReference type="Pfam" id="PF07081">
    <property type="entry name" value="DUF1349"/>
    <property type="match status" value="1"/>
</dbReference>
<evidence type="ECO:0000313" key="3">
    <source>
        <dbReference type="EMBL" id="RFU54232.1"/>
    </source>
</evidence>
<organism evidence="3 5">
    <name type="scientific">Streptococcus chenjunshii</name>
    <dbReference type="NCBI Taxonomy" id="2173853"/>
    <lineage>
        <taxon>Bacteria</taxon>
        <taxon>Bacillati</taxon>
        <taxon>Bacillota</taxon>
        <taxon>Bacilli</taxon>
        <taxon>Lactobacillales</taxon>
        <taxon>Streptococcaceae</taxon>
        <taxon>Streptococcus</taxon>
    </lineage>
</organism>
<dbReference type="PANTHER" id="PTHR35332">
    <property type="entry name" value="REGULATION OF ENOLASE PROTEIN 1"/>
    <property type="match status" value="1"/>
</dbReference>
<reference evidence="1" key="4">
    <citation type="journal article" date="2019" name="Int. J. Syst. Evol. Microbiol.">
        <title>Streptococcus chenjunshii sp. nov. isolated from feces of Tibetan antelopes.</title>
        <authorList>
            <person name="Tian Z."/>
            <person name="Lu S."/>
            <person name="Jin D."/>
            <person name="Yang J."/>
            <person name="Pu J."/>
            <person name="Lai X.H."/>
            <person name="Bai X.N."/>
            <person name="Wu X.M."/>
            <person name="Li J."/>
            <person name="Wang S."/>
            <person name="Xu J."/>
        </authorList>
    </citation>
    <scope>NUCLEOTIDE SEQUENCE</scope>
    <source>
        <strain evidence="1">Z15</strain>
    </source>
</reference>
<accession>A0A372KPP1</accession>